<reference evidence="9 10" key="1">
    <citation type="journal article" date="2013" name="BMC Genomics">
        <title>The genome and transcriptome of the pine saprophyte Ophiostoma piceae, and a comparison with the bark beetle-associated pine pathogen Grosmannia clavigera.</title>
        <authorList>
            <person name="Haridas S."/>
            <person name="Wang Y."/>
            <person name="Lim L."/>
            <person name="Massoumi Alamouti S."/>
            <person name="Jackman S."/>
            <person name="Docking R."/>
            <person name="Robertson G."/>
            <person name="Birol I."/>
            <person name="Bohlmann J."/>
            <person name="Breuil C."/>
        </authorList>
    </citation>
    <scope>NUCLEOTIDE SEQUENCE [LARGE SCALE GENOMIC DNA]</scope>
    <source>
        <strain evidence="9 10">UAMH 11346</strain>
    </source>
</reference>
<dbReference type="SUPFAM" id="SSF48403">
    <property type="entry name" value="Ankyrin repeat"/>
    <property type="match status" value="2"/>
</dbReference>
<feature type="repeat" description="ANK" evidence="3">
    <location>
        <begin position="1343"/>
        <end position="1375"/>
    </location>
</feature>
<dbReference type="PANTHER" id="PTHR24198:SF165">
    <property type="entry name" value="ANKYRIN REPEAT-CONTAINING PROTEIN-RELATED"/>
    <property type="match status" value="1"/>
</dbReference>
<gene>
    <name evidence="9" type="ORF">F503_02538</name>
</gene>
<feature type="repeat" description="ANK" evidence="3">
    <location>
        <begin position="1047"/>
        <end position="1078"/>
    </location>
</feature>
<dbReference type="Pfam" id="PF12796">
    <property type="entry name" value="Ank_2"/>
    <property type="match status" value="6"/>
</dbReference>
<feature type="repeat" description="ANK" evidence="3">
    <location>
        <begin position="1112"/>
        <end position="1144"/>
    </location>
</feature>
<evidence type="ECO:0000256" key="3">
    <source>
        <dbReference type="PROSITE-ProRule" id="PRU00023"/>
    </source>
</evidence>
<dbReference type="PROSITE" id="PS50297">
    <property type="entry name" value="ANK_REP_REGION"/>
    <property type="match status" value="17"/>
</dbReference>
<dbReference type="InterPro" id="IPR036770">
    <property type="entry name" value="Ankyrin_rpt-contain_sf"/>
</dbReference>
<name>S3CZK7_OPHP1</name>
<sequence>MQRLADDEQFWVRDESCCGWLLDRQCAQFPDAQADGRLIQSAFYLSYILDDHVRNCQPRALYEVQVFRPQLIGLELDESLSAPVASSTSGSNDIQQEHSRDNLASLANNQESPTTPSLSAPAESSTSGSNGIQEERSESDLGSLANIQESPATQSLWNRAYDALAKQNPDLVKEYEKLLAKEEQMANSASNDEPPAQPIPPRDATCGPDSLSRETQLETVIKQGLQRMEEAKATYTIAGHDFDLTDQITQAANLLLWAKDWIGAAVHASPEASIAWTGVCLILPLLTNPTTAAEANRDGFAYVTARMRYYVALEPLLRRLGENAGVADMLMSEANDHIVDLYQLILDFQLCSVLRFYQGHRKIYLHDMFSTKDWKQTTLDIKTREEIVNQDLRQINELVAREELERLNNTSTNTLTAMESLLSVSTQQLAVLQEQLVIQKDTVQQKLFGTQKKCLQLFCATKNEKDVTYDWYKDRVKVRVKGTCQWLVQHDHFKRWLAQESGPLLVSADPGCGKSVLAKYLIDEGLTQQSATICYFFFKDQDQNTARQALCALLHQLFSQKGLLIQHAMQLYNKMGPALIKSEGSLWTILGNAVRDPQAGPVIIVLDALDECAESELKDLIQNMERLLCSNQPANAKLRFLLTSRPYEQILDEFWGLLNAFPHIHIPGEEESETISQEINRVIQHRVEQLARKQRLSDKIKSSLEEKLLGIEHRTYLWVYLVFDYLDTGFTKTTTGVEAAIQTLPKSVNQAYERILNRSRDDPMVKKVLSVVLAARRPLTVSEMNIAVTINGEVRSISDLELEEEAEFKSRLRTWCGLFVSFHHGRVYFLHQTAREFLSESPSSPALSSELRWHHSITTRHAHTVLAEICVFYLNMFNSEEKGASRHNHEDGAFLDYSANNWGIHFHETNFENNSAMVSLATGLCDPDSASHLMWSTIYCPRNNFIPSVFTGLLVPSHFGLYHVAQLLLDKGADVEAKDNNSRTPLSYAASQGYEALARLLLDKGADIDAKDDNGQTPLSYAASQGYEALARLLLDKGADIDAKDDYGQTPLLYALKGHEAVARVLLDKGADIEAKDNNGWTPLIYAASRRYEAVARLLLDKGADVDAKDNNSRTPLFYAASKGHEAVARLLLDKGADVDAKDSNGQTPLLNAVLRRHEAVARLLLDKGADVEAKNNYNQTPLSYAASQGYEALARLLLDKGADIDAKDNNGQTPLLYTALKGHEAVARVLLDKGADIEAKDNDGWTPLIYAASGRHEAVARLLLDKGADVDAKDNNNRTPLFYTTSKRHEAVARVLLDKGADIEAKDNDGWTPLIYAASRRYEAVARLLLDKGADIEAKDKDGWTPLIYAASGRHEAVARLLLDKGADVDAKDNNSRTPLFYAASKGHEAVARLLLDKSADVDTKDSNGQTPLLNTVLRRHEAVARLLLDKGADVEAKNNYDQTPLLNASIRGHEAVARVLLDKGADVEAEDNDGQTSLLYAASQGYEGLARLLLDKGADIDAKDNAGRTPLFYAASKGHKAVARLLLDNGADIDAKDNAGRTPLFYAVLQRHEAVVQLLVDKGADVEAEDSDDQI</sequence>
<dbReference type="Pfam" id="PF22939">
    <property type="entry name" value="WHD_GPIID"/>
    <property type="match status" value="1"/>
</dbReference>
<feature type="domain" description="DUF7069" evidence="7">
    <location>
        <begin position="675"/>
        <end position="744"/>
    </location>
</feature>
<dbReference type="EMBL" id="KE148153">
    <property type="protein sequence ID" value="EPE06410.1"/>
    <property type="molecule type" value="Genomic_DNA"/>
</dbReference>
<feature type="domain" description="GPI inositol-deacylase winged helix" evidence="6">
    <location>
        <begin position="753"/>
        <end position="840"/>
    </location>
</feature>
<evidence type="ECO:0000259" key="5">
    <source>
        <dbReference type="Pfam" id="PF17100"/>
    </source>
</evidence>
<keyword evidence="10" id="KW-1185">Reference proteome</keyword>
<evidence type="ECO:0000259" key="7">
    <source>
        <dbReference type="Pfam" id="PF23239"/>
    </source>
</evidence>
<feature type="repeat" description="ANK" evidence="3">
    <location>
        <begin position="1475"/>
        <end position="1507"/>
    </location>
</feature>
<dbReference type="Pfam" id="PF24883">
    <property type="entry name" value="NPHP3_N"/>
    <property type="match status" value="1"/>
</dbReference>
<feature type="repeat" description="ANK" evidence="3">
    <location>
        <begin position="1442"/>
        <end position="1474"/>
    </location>
</feature>
<feature type="domain" description="Nephrocystin 3-like N-terminal" evidence="8">
    <location>
        <begin position="482"/>
        <end position="645"/>
    </location>
</feature>
<feature type="repeat" description="ANK" evidence="3">
    <location>
        <begin position="1409"/>
        <end position="1441"/>
    </location>
</feature>
<feature type="repeat" description="ANK" evidence="3">
    <location>
        <begin position="1376"/>
        <end position="1408"/>
    </location>
</feature>
<dbReference type="SUPFAM" id="SSF52540">
    <property type="entry name" value="P-loop containing nucleoside triphosphate hydrolases"/>
    <property type="match status" value="1"/>
</dbReference>
<evidence type="ECO:0000313" key="10">
    <source>
        <dbReference type="Proteomes" id="UP000016923"/>
    </source>
</evidence>
<dbReference type="Pfam" id="PF23239">
    <property type="entry name" value="DUF7069"/>
    <property type="match status" value="1"/>
</dbReference>
<dbReference type="InterPro" id="IPR056884">
    <property type="entry name" value="NPHP3-like_N"/>
</dbReference>
<keyword evidence="1" id="KW-0677">Repeat</keyword>
<dbReference type="InterPro" id="IPR054471">
    <property type="entry name" value="GPIID_WHD"/>
</dbReference>
<dbReference type="VEuPathDB" id="FungiDB:F503_02538"/>
<dbReference type="eggNOG" id="KOG4177">
    <property type="taxonomic scope" value="Eukaryota"/>
</dbReference>
<dbReference type="OrthoDB" id="163438at2759"/>
<feature type="repeat" description="ANK" evidence="3">
    <location>
        <begin position="1244"/>
        <end position="1276"/>
    </location>
</feature>
<dbReference type="InterPro" id="IPR027417">
    <property type="entry name" value="P-loop_NTPase"/>
</dbReference>
<protein>
    <submittedName>
        <fullName evidence="9">Ankyrin repeat protein</fullName>
    </submittedName>
</protein>
<accession>S3CZK7</accession>
<feature type="repeat" description="ANK" evidence="3">
    <location>
        <begin position="1508"/>
        <end position="1540"/>
    </location>
</feature>
<dbReference type="STRING" id="1262450.S3CZK7"/>
<evidence type="ECO:0000256" key="4">
    <source>
        <dbReference type="SAM" id="MobiDB-lite"/>
    </source>
</evidence>
<dbReference type="PANTHER" id="PTHR24198">
    <property type="entry name" value="ANKYRIN REPEAT AND PROTEIN KINASE DOMAIN-CONTAINING PROTEIN"/>
    <property type="match status" value="1"/>
</dbReference>
<dbReference type="SMART" id="SM00248">
    <property type="entry name" value="ANK"/>
    <property type="match status" value="19"/>
</dbReference>
<evidence type="ECO:0000259" key="6">
    <source>
        <dbReference type="Pfam" id="PF22939"/>
    </source>
</evidence>
<dbReference type="Pfam" id="PF17100">
    <property type="entry name" value="NACHT_N"/>
    <property type="match status" value="1"/>
</dbReference>
<evidence type="ECO:0000256" key="2">
    <source>
        <dbReference type="ARBA" id="ARBA00023043"/>
    </source>
</evidence>
<dbReference type="HOGENOM" id="CLU_000288_34_7_1"/>
<evidence type="ECO:0000259" key="8">
    <source>
        <dbReference type="Pfam" id="PF24883"/>
    </source>
</evidence>
<dbReference type="InterPro" id="IPR055497">
    <property type="entry name" value="DUF7069"/>
</dbReference>
<dbReference type="InterPro" id="IPR002110">
    <property type="entry name" value="Ankyrin_rpt"/>
</dbReference>
<proteinExistence type="predicted"/>
<dbReference type="PRINTS" id="PR01415">
    <property type="entry name" value="ANKYRIN"/>
</dbReference>
<feature type="compositionally biased region" description="Polar residues" evidence="4">
    <location>
        <begin position="107"/>
        <end position="132"/>
    </location>
</feature>
<feature type="domain" description="NWD NACHT-NTPase N-terminal" evidence="5">
    <location>
        <begin position="154"/>
        <end position="391"/>
    </location>
</feature>
<feature type="repeat" description="ANK" evidence="3">
    <location>
        <begin position="1541"/>
        <end position="1573"/>
    </location>
</feature>
<dbReference type="Proteomes" id="UP000016923">
    <property type="component" value="Unassembled WGS sequence"/>
</dbReference>
<dbReference type="Gene3D" id="3.40.50.300">
    <property type="entry name" value="P-loop containing nucleotide triphosphate hydrolases"/>
    <property type="match status" value="1"/>
</dbReference>
<feature type="repeat" description="ANK" evidence="3">
    <location>
        <begin position="1211"/>
        <end position="1243"/>
    </location>
</feature>
<feature type="repeat" description="ANK" evidence="3">
    <location>
        <begin position="1014"/>
        <end position="1046"/>
    </location>
</feature>
<dbReference type="Pfam" id="PF00023">
    <property type="entry name" value="Ank"/>
    <property type="match status" value="1"/>
</dbReference>
<feature type="repeat" description="ANK" evidence="3">
    <location>
        <begin position="1277"/>
        <end position="1309"/>
    </location>
</feature>
<feature type="repeat" description="ANK" evidence="3">
    <location>
        <begin position="1310"/>
        <end position="1342"/>
    </location>
</feature>
<feature type="repeat" description="ANK" evidence="3">
    <location>
        <begin position="981"/>
        <end position="1013"/>
    </location>
</feature>
<dbReference type="Gene3D" id="1.25.40.20">
    <property type="entry name" value="Ankyrin repeat-containing domain"/>
    <property type="match status" value="8"/>
</dbReference>
<dbReference type="OMA" id="EIPHRTY"/>
<feature type="repeat" description="ANK" evidence="3">
    <location>
        <begin position="1145"/>
        <end position="1177"/>
    </location>
</feature>
<feature type="repeat" description="ANK" evidence="3">
    <location>
        <begin position="1178"/>
        <end position="1210"/>
    </location>
</feature>
<dbReference type="InterPro" id="IPR031359">
    <property type="entry name" value="NACHT_N"/>
</dbReference>
<dbReference type="PROSITE" id="PS50088">
    <property type="entry name" value="ANK_REPEAT"/>
    <property type="match status" value="18"/>
</dbReference>
<evidence type="ECO:0000313" key="9">
    <source>
        <dbReference type="EMBL" id="EPE06410.1"/>
    </source>
</evidence>
<feature type="region of interest" description="Disordered" evidence="4">
    <location>
        <begin position="107"/>
        <end position="141"/>
    </location>
</feature>
<evidence type="ECO:0000256" key="1">
    <source>
        <dbReference type="ARBA" id="ARBA00022737"/>
    </source>
</evidence>
<organism evidence="9 10">
    <name type="scientific">Ophiostoma piceae (strain UAMH 11346)</name>
    <name type="common">Sap stain fungus</name>
    <dbReference type="NCBI Taxonomy" id="1262450"/>
    <lineage>
        <taxon>Eukaryota</taxon>
        <taxon>Fungi</taxon>
        <taxon>Dikarya</taxon>
        <taxon>Ascomycota</taxon>
        <taxon>Pezizomycotina</taxon>
        <taxon>Sordariomycetes</taxon>
        <taxon>Sordariomycetidae</taxon>
        <taxon>Ophiostomatales</taxon>
        <taxon>Ophiostomataceae</taxon>
        <taxon>Ophiostoma</taxon>
    </lineage>
</organism>
<keyword evidence="2 3" id="KW-0040">ANK repeat</keyword>
<feature type="repeat" description="ANK" evidence="3">
    <location>
        <begin position="1079"/>
        <end position="1111"/>
    </location>
</feature>
<feature type="region of interest" description="Disordered" evidence="4">
    <location>
        <begin position="183"/>
        <end position="210"/>
    </location>
</feature>